<dbReference type="STRING" id="3068.D8TWK1"/>
<evidence type="ECO:0000313" key="5">
    <source>
        <dbReference type="Proteomes" id="UP000001058"/>
    </source>
</evidence>
<feature type="compositionally biased region" description="Low complexity" evidence="2">
    <location>
        <begin position="208"/>
        <end position="226"/>
    </location>
</feature>
<evidence type="ECO:0000256" key="1">
    <source>
        <dbReference type="ARBA" id="ARBA00023117"/>
    </source>
</evidence>
<gene>
    <name evidence="4" type="ORF">VOLCADRAFT_91250</name>
</gene>
<evidence type="ECO:0000259" key="3">
    <source>
        <dbReference type="Pfam" id="PF00439"/>
    </source>
</evidence>
<dbReference type="CDD" id="cd04369">
    <property type="entry name" value="Bromodomain"/>
    <property type="match status" value="1"/>
</dbReference>
<feature type="region of interest" description="Disordered" evidence="2">
    <location>
        <begin position="1021"/>
        <end position="1055"/>
    </location>
</feature>
<name>D8TWK1_VOLCA</name>
<dbReference type="SUPFAM" id="SSF47370">
    <property type="entry name" value="Bromodomain"/>
    <property type="match status" value="1"/>
</dbReference>
<feature type="region of interest" description="Disordered" evidence="2">
    <location>
        <begin position="164"/>
        <end position="267"/>
    </location>
</feature>
<dbReference type="OrthoDB" id="551696at2759"/>
<evidence type="ECO:0000313" key="4">
    <source>
        <dbReference type="EMBL" id="EFJ48061.1"/>
    </source>
</evidence>
<accession>D8TWK1</accession>
<proteinExistence type="predicted"/>
<feature type="domain" description="Bromo" evidence="3">
    <location>
        <begin position="72"/>
        <end position="145"/>
    </location>
</feature>
<dbReference type="EMBL" id="GL378341">
    <property type="protein sequence ID" value="EFJ48061.1"/>
    <property type="molecule type" value="Genomic_DNA"/>
</dbReference>
<feature type="region of interest" description="Disordered" evidence="2">
    <location>
        <begin position="676"/>
        <end position="713"/>
    </location>
</feature>
<organism evidence="5">
    <name type="scientific">Volvox carteri f. nagariensis</name>
    <dbReference type="NCBI Taxonomy" id="3068"/>
    <lineage>
        <taxon>Eukaryota</taxon>
        <taxon>Viridiplantae</taxon>
        <taxon>Chlorophyta</taxon>
        <taxon>core chlorophytes</taxon>
        <taxon>Chlorophyceae</taxon>
        <taxon>CS clade</taxon>
        <taxon>Chlamydomonadales</taxon>
        <taxon>Volvocaceae</taxon>
        <taxon>Volvox</taxon>
    </lineage>
</organism>
<dbReference type="GeneID" id="9618017"/>
<feature type="compositionally biased region" description="Polar residues" evidence="2">
    <location>
        <begin position="691"/>
        <end position="709"/>
    </location>
</feature>
<dbReference type="InterPro" id="IPR001487">
    <property type="entry name" value="Bromodomain"/>
</dbReference>
<dbReference type="Pfam" id="PF00439">
    <property type="entry name" value="Bromodomain"/>
    <property type="match status" value="1"/>
</dbReference>
<feature type="region of interest" description="Disordered" evidence="2">
    <location>
        <begin position="615"/>
        <end position="645"/>
    </location>
</feature>
<sequence>MDPLEDIVLCSSQLFPLHCVHKLVSFYTFSDNRAYNAPAVLALATMEPERSSPAIAGLALNASLNGFLRGVVQHLLDKAPHANFFRSAVSCVVVDDYRDHVPSDREMYLNKILERTEAHFYSDVVAFRADLQLLYENAAAYNGRNGAPHQCDPATPTAASPQLQMLLPAPPSPQAAAADEPLQPSQQPQDEPQAEEGTQTQQRREEGQQQQHQQAVQHQQQLQPVPSGAAAVCDGGQSSPCPGGVNGGSAGQQSSSPSSGSGDGSHSGLEALLAACELAAEQDSAAPRGGRGGGGADSVAAAAVPERHSYPGCSGQTKQQLQQQHSSLEALEGGESAQDAAGTALGLGPVPAAKEQREREYAAGSSEGGGMALCCVGSGGGGGSAEGVATTPPAGVNGGGGPAGGLGGTGGPGGNGAGGSYLASNAFKNRRHKSKRVVVSQRCAGYLSFLPLPAEGNLPPHLDGGLYPYQRIRIQRLCWVYIKPNKVVYLPTTFVEEEFDVAALPLDCELRVEADGVLTDETFRVSIKAVPRQGLSTMYCMTNVMRFQQQYLNWQIYNWTRVDNSHIKIHLQSPRDLVLQRPELDRSASMPEVGRTFGHSLRGGSEDGALVQHHAARGAGGGGGPGGAAAASSSSLKRKSDTGRYNVTRVERRLVPEPGGREVPLPLELRLPATGYLQYPSPIPESPPPRGSNSSIVTKQDQQTCSEDSSGPVLGADATASAAAAAAGMPLQLSWHATASAAAAVGGGGRTTRLPATGGGGGGTAATSMRSSTSALQPLELTQQQLQEVAEQLQLQAQAVGTELAPLSALQLAMAALQQQQQQSLLAAALPRSGGAIDVGAAAASGGGVVTVAPLDLATPIDQERLLQQLGLGPGSGAISHSQIRSSGHRGSGGATVSGVGSFLHLATSGHRSSGDGMMTDGDYPQRGQSNSGSLEPYALLQQQPSHCHHDEQQQQQQQQLRRSSHGDRGRYGAVAAGAGQMIRNALSAAQQMQQYAEEENNKRPLADAAGDATAAAAAALAAAAGGRTSDHQLHQLHPSQHPPPQQQSQQPHHDGLTVEEVDEHHIVCHPRRSASGSGMHVVGGAAGKLFPAAMGTLVNGGRILLEVGSAGGGAAAAAVGSRISGSGRRLPGGPGGVISHMDLAQAGGIGLAAAFPGALELPEYNPADIIFLSPSKRFKIAFGADSSAATAAAAAAAAAAAVGGGGNGELSVLEQVLSLRAAAGLPVAAEAAALAAALRQGGGGGGAAAAAALSGRPFLPVGPEIMGQLLALELNVFMCATGHWRYIVFDACGGTRGLGLLPDGFMDRRMACGLRALLAPPAVCALFSGRPLKGCTFV</sequence>
<dbReference type="RefSeq" id="XP_002950746.1">
    <property type="nucleotide sequence ID" value="XM_002950700.1"/>
</dbReference>
<keyword evidence="1" id="KW-0103">Bromodomain</keyword>
<feature type="region of interest" description="Disordered" evidence="2">
    <location>
        <begin position="872"/>
        <end position="972"/>
    </location>
</feature>
<feature type="compositionally biased region" description="Gly residues" evidence="2">
    <location>
        <begin position="618"/>
        <end position="627"/>
    </location>
</feature>
<dbReference type="InterPro" id="IPR036427">
    <property type="entry name" value="Bromodomain-like_sf"/>
</dbReference>
<feature type="region of interest" description="Disordered" evidence="2">
    <location>
        <begin position="384"/>
        <end position="412"/>
    </location>
</feature>
<dbReference type="Gene3D" id="1.20.920.10">
    <property type="entry name" value="Bromodomain-like"/>
    <property type="match status" value="1"/>
</dbReference>
<feature type="region of interest" description="Disordered" evidence="2">
    <location>
        <begin position="750"/>
        <end position="773"/>
    </location>
</feature>
<protein>
    <recommendedName>
        <fullName evidence="3">Bromo domain-containing protein</fullName>
    </recommendedName>
</protein>
<reference evidence="4 5" key="1">
    <citation type="journal article" date="2010" name="Science">
        <title>Genomic analysis of organismal complexity in the multicellular green alga Volvox carteri.</title>
        <authorList>
            <person name="Prochnik S.E."/>
            <person name="Umen J."/>
            <person name="Nedelcu A.M."/>
            <person name="Hallmann A."/>
            <person name="Miller S.M."/>
            <person name="Nishii I."/>
            <person name="Ferris P."/>
            <person name="Kuo A."/>
            <person name="Mitros T."/>
            <person name="Fritz-Laylin L.K."/>
            <person name="Hellsten U."/>
            <person name="Chapman J."/>
            <person name="Simakov O."/>
            <person name="Rensing S.A."/>
            <person name="Terry A."/>
            <person name="Pangilinan J."/>
            <person name="Kapitonov V."/>
            <person name="Jurka J."/>
            <person name="Salamov A."/>
            <person name="Shapiro H."/>
            <person name="Schmutz J."/>
            <person name="Grimwood J."/>
            <person name="Lindquist E."/>
            <person name="Lucas S."/>
            <person name="Grigoriev I.V."/>
            <person name="Schmitt R."/>
            <person name="Kirk D."/>
            <person name="Rokhsar D.S."/>
        </authorList>
    </citation>
    <scope>NUCLEOTIDE SEQUENCE [LARGE SCALE GENOMIC DNA]</scope>
    <source>
        <strain evidence="5">f. Nagariensis / Eve</strain>
    </source>
</reference>
<feature type="compositionally biased region" description="Gly residues" evidence="2">
    <location>
        <begin position="396"/>
        <end position="412"/>
    </location>
</feature>
<feature type="region of interest" description="Disordered" evidence="2">
    <location>
        <begin position="307"/>
        <end position="367"/>
    </location>
</feature>
<dbReference type="PANTHER" id="PTHR40903">
    <property type="entry name" value="GLYCINE-RICH CELL WALL STRUCTURAL PROTEIN 1-LIKE"/>
    <property type="match status" value="1"/>
</dbReference>
<feature type="compositionally biased region" description="Low complexity" evidence="2">
    <location>
        <begin position="386"/>
        <end position="395"/>
    </location>
</feature>
<dbReference type="InParanoid" id="D8TWK1"/>
<keyword evidence="5" id="KW-1185">Reference proteome</keyword>
<dbReference type="KEGG" id="vcn:VOLCADRAFT_91250"/>
<feature type="compositionally biased region" description="Low complexity" evidence="2">
    <location>
        <begin position="251"/>
        <end position="267"/>
    </location>
</feature>
<dbReference type="PANTHER" id="PTHR40903:SF1">
    <property type="entry name" value="HYPHALLY REGULATED CELL WALL PROTEIN 3"/>
    <property type="match status" value="1"/>
</dbReference>
<dbReference type="Proteomes" id="UP000001058">
    <property type="component" value="Unassembled WGS sequence"/>
</dbReference>
<feature type="compositionally biased region" description="Pro residues" evidence="2">
    <location>
        <begin position="681"/>
        <end position="690"/>
    </location>
</feature>
<evidence type="ECO:0000256" key="2">
    <source>
        <dbReference type="SAM" id="MobiDB-lite"/>
    </source>
</evidence>